<reference evidence="1" key="1">
    <citation type="submission" date="2020-04" db="EMBL/GenBank/DDBJ databases">
        <authorList>
            <person name="Zhang T."/>
        </authorList>
    </citation>
    <scope>NUCLEOTIDE SEQUENCE</scope>
    <source>
        <strain evidence="1">HKST-UBA01</strain>
    </source>
</reference>
<dbReference type="SUPFAM" id="SSF48452">
    <property type="entry name" value="TPR-like"/>
    <property type="match status" value="1"/>
</dbReference>
<reference evidence="1" key="2">
    <citation type="journal article" date="2021" name="Microbiome">
        <title>Successional dynamics and alternative stable states in a saline activated sludge microbial community over 9 years.</title>
        <authorList>
            <person name="Wang Y."/>
            <person name="Ye J."/>
            <person name="Ju F."/>
            <person name="Liu L."/>
            <person name="Boyd J.A."/>
            <person name="Deng Y."/>
            <person name="Parks D.H."/>
            <person name="Jiang X."/>
            <person name="Yin X."/>
            <person name="Woodcroft B.J."/>
            <person name="Tyson G.W."/>
            <person name="Hugenholtz P."/>
            <person name="Polz M.F."/>
            <person name="Zhang T."/>
        </authorList>
    </citation>
    <scope>NUCLEOTIDE SEQUENCE</scope>
    <source>
        <strain evidence="1">HKST-UBA01</strain>
    </source>
</reference>
<feature type="non-terminal residue" evidence="1">
    <location>
        <position position="1"/>
    </location>
</feature>
<dbReference type="Gene3D" id="1.25.40.10">
    <property type="entry name" value="Tetratricopeptide repeat domain"/>
    <property type="match status" value="1"/>
</dbReference>
<dbReference type="PANTHER" id="PTHR47691">
    <property type="entry name" value="REGULATOR-RELATED"/>
    <property type="match status" value="1"/>
</dbReference>
<name>A0A956LXJ5_UNCEI</name>
<dbReference type="AlphaFoldDB" id="A0A956LXJ5"/>
<sequence length="354" mass="37579">PEDTVAQRRHVAYFVALVEEAEPHLFGALMGPWLDRLATEHANLLAALDACYEDPEGVETGLRIAGSLGRYWHVRGHVGLGTRQLERMLRREGAEAPGAARAKALSMAGALASCRGAWEEATICLEEALSLFRSLGDRLWEGRSLMTLGSVYFHLGDTERAWSICEAGLAASKEVDDVRGIATVLINLGVLAYGRGDKGSAHRLFGEAAALHRRSGDQATLALALGNRSALSVQLGDYASARSELAEALRLALELDAVWSGIAALASAGTMALARGAPGEAAVMLAAATSGVERAELDLSAGQRNELDRIVAQVRDASAPESFAEAWSKGLAFSFPEAADFVLGWLLRDQTATS</sequence>
<dbReference type="Proteomes" id="UP000697710">
    <property type="component" value="Unassembled WGS sequence"/>
</dbReference>
<gene>
    <name evidence="1" type="ORF">KC729_06465</name>
</gene>
<dbReference type="SMART" id="SM00028">
    <property type="entry name" value="TPR"/>
    <property type="match status" value="4"/>
</dbReference>
<dbReference type="InterPro" id="IPR019734">
    <property type="entry name" value="TPR_rpt"/>
</dbReference>
<dbReference type="PANTHER" id="PTHR47691:SF3">
    <property type="entry name" value="HTH-TYPE TRANSCRIPTIONAL REGULATOR RV0890C-RELATED"/>
    <property type="match status" value="1"/>
</dbReference>
<accession>A0A956LXJ5</accession>
<comment type="caution">
    <text evidence="1">The sequence shown here is derived from an EMBL/GenBank/DDBJ whole genome shotgun (WGS) entry which is preliminary data.</text>
</comment>
<organism evidence="1 2">
    <name type="scientific">Eiseniibacteriota bacterium</name>
    <dbReference type="NCBI Taxonomy" id="2212470"/>
    <lineage>
        <taxon>Bacteria</taxon>
        <taxon>Candidatus Eiseniibacteriota</taxon>
    </lineage>
</organism>
<proteinExistence type="predicted"/>
<evidence type="ECO:0000313" key="1">
    <source>
        <dbReference type="EMBL" id="MCA9727309.1"/>
    </source>
</evidence>
<dbReference type="Pfam" id="PF13424">
    <property type="entry name" value="TPR_12"/>
    <property type="match status" value="1"/>
</dbReference>
<dbReference type="InterPro" id="IPR011990">
    <property type="entry name" value="TPR-like_helical_dom_sf"/>
</dbReference>
<protein>
    <submittedName>
        <fullName evidence="1">Tetratricopeptide repeat protein</fullName>
    </submittedName>
</protein>
<evidence type="ECO:0000313" key="2">
    <source>
        <dbReference type="Proteomes" id="UP000697710"/>
    </source>
</evidence>
<dbReference type="EMBL" id="JAGQHR010000142">
    <property type="protein sequence ID" value="MCA9727309.1"/>
    <property type="molecule type" value="Genomic_DNA"/>
</dbReference>